<accession>A0A367UG42</accession>
<reference evidence="1 2" key="1">
    <citation type="submission" date="2014-07" db="EMBL/GenBank/DDBJ databases">
        <title>Draft genome sequence of Thalassospira xianhensis P-4 (MCCC 1A02616).</title>
        <authorList>
            <person name="Lai Q."/>
            <person name="Shao Z."/>
        </authorList>
    </citation>
    <scope>NUCLEOTIDE SEQUENCE [LARGE SCALE GENOMIC DNA]</scope>
    <source>
        <strain evidence="1 2">MCCC 1A02616</strain>
    </source>
</reference>
<dbReference type="AlphaFoldDB" id="A0A367UG42"/>
<dbReference type="EMBL" id="JPWA01000003">
    <property type="protein sequence ID" value="RCK07178.1"/>
    <property type="molecule type" value="Genomic_DNA"/>
</dbReference>
<comment type="caution">
    <text evidence="1">The sequence shown here is derived from an EMBL/GenBank/DDBJ whole genome shotgun (WGS) entry which is preliminary data.</text>
</comment>
<evidence type="ECO:0000313" key="2">
    <source>
        <dbReference type="Proteomes" id="UP000252419"/>
    </source>
</evidence>
<name>A0A367UG42_9PROT</name>
<organism evidence="1 2">
    <name type="scientific">Thalassospira xianhensis MCCC 1A02616</name>
    <dbReference type="NCBI Taxonomy" id="1177929"/>
    <lineage>
        <taxon>Bacteria</taxon>
        <taxon>Pseudomonadati</taxon>
        <taxon>Pseudomonadota</taxon>
        <taxon>Alphaproteobacteria</taxon>
        <taxon>Rhodospirillales</taxon>
        <taxon>Thalassospiraceae</taxon>
        <taxon>Thalassospira</taxon>
    </lineage>
</organism>
<sequence length="113" mass="13088">MIHPLNRVGIQSPALLSRNFDTAGLNVFRIDHLTSKVNLNKGRVNKYEVRVNQIRGWSQQIRGVSQPKQGGESTKAYFDRSQILTGHTEIKTTRVSDEILHIRLRRHPGFWNW</sequence>
<keyword evidence="2" id="KW-1185">Reference proteome</keyword>
<evidence type="ECO:0000313" key="1">
    <source>
        <dbReference type="EMBL" id="RCK07178.1"/>
    </source>
</evidence>
<protein>
    <submittedName>
        <fullName evidence="1">Uncharacterized protein</fullName>
    </submittedName>
</protein>
<dbReference type="Proteomes" id="UP000252419">
    <property type="component" value="Unassembled WGS sequence"/>
</dbReference>
<proteinExistence type="predicted"/>
<gene>
    <name evidence="1" type="ORF">TH5_04380</name>
</gene>